<dbReference type="GO" id="GO:0003677">
    <property type="term" value="F:DNA binding"/>
    <property type="evidence" value="ECO:0007669"/>
    <property type="project" value="UniProtKB-KW"/>
</dbReference>
<dbReference type="AlphaFoldDB" id="A0A1J5Q3Z9"/>
<accession>A0A1J5Q3Z9</accession>
<evidence type="ECO:0000259" key="5">
    <source>
        <dbReference type="Pfam" id="PF13700"/>
    </source>
</evidence>
<dbReference type="Pfam" id="PF13700">
    <property type="entry name" value="DUF4158"/>
    <property type="match status" value="1"/>
</dbReference>
<evidence type="ECO:0000256" key="3">
    <source>
        <dbReference type="ARBA" id="ARBA00023172"/>
    </source>
</evidence>
<dbReference type="NCBIfam" id="NF033527">
    <property type="entry name" value="transpos_Tn3"/>
    <property type="match status" value="1"/>
</dbReference>
<dbReference type="InterPro" id="IPR025296">
    <property type="entry name" value="DUF4158"/>
</dbReference>
<dbReference type="GO" id="GO:0004803">
    <property type="term" value="F:transposase activity"/>
    <property type="evidence" value="ECO:0007669"/>
    <property type="project" value="InterPro"/>
</dbReference>
<dbReference type="GO" id="GO:0006313">
    <property type="term" value="P:DNA transposition"/>
    <property type="evidence" value="ECO:0007669"/>
    <property type="project" value="InterPro"/>
</dbReference>
<dbReference type="InterPro" id="IPR047653">
    <property type="entry name" value="Tn3-like_transpos"/>
</dbReference>
<sequence>MPVGFLTPEQERRYGRFPDDVSTEQLERYFHLDDSDQAFVLTRRGAHMRLGFAIQLGTVRFLGTFLEDPCDVPASVVGFIGGQLGASIDGALEAYQASQWRWRHPPEIRERYGYRDFSNAPAQWRLLRWLYALCWTGTDRPSALFDQATAWLVTHKVLLPGASVLERVIARVRSRANSRLWRLLAARITADQKERLDALTVVPENARQSPMDRLRSGPTLQSAPELARAIKRLDEIRQLATGLPRTDKLPKTRILALARFANAAKAQAVSRMPDERRAATLLAFIRALEASAQDDVLDLFDVIVTKIWSDAAQKGRAARLRGLGDLDAAALTLNAACSVVVDKQISDADLRNAIFAAVPTALLEAAMAQVDTLARPPEDPYFEELLDQHQRIRRFLPHFARIVDLGAMPGGQPVLKALQHLKEMEDGTGRGLKMPTDFVPKSWRQRVIKNDLVDHRAWTLCLVDRLRGAIRRRDIFAAPSLRFADPRIGMLDGAAWEAARPTICRTLGRTQNVTEEITRLSERLGQAYRSVTGNLPDNASLRIEQTAAGDDLVLTGLDRLEEPPSLVALRQAVSDRLPQVDLPELLLEIDARTGFADAFTHASEADARAGELRTSVCAVLVAEACNTGLEPLLRKDVPALRRSRLSWVRQNYLREETLAMANARLVAAQNGIELARRWGGGDVASADGLRFVVPVRTVHAGPNPKYFGQERGVTYYNLVSDQFTGLNAITVPGTLRDSLVLLSVVLEQETELEPTEIMTDTGAYTDVIFGIFWLLGYQFSPRIADIGGARFWRIDPKADYGALNNLAAHKVRMPLIALHWDDLLRLAGSLKLGLVQAAGLIRTLQTNDRPTRLARALEELGRIIKTLYMLRYIDDAAYRRRILTQLNRGEGRHELARTIFHGKRGELRQRYREGQEDQLGALGLVANAVILWNTIYMDAALAELRAESFDVRDEDVARLSPLSHGHLNVLGRYAFTLPELVARGELRPLRHPGEMSDENL</sequence>
<dbReference type="Pfam" id="PF01526">
    <property type="entry name" value="DDE_Tnp_Tn3"/>
    <property type="match status" value="1"/>
</dbReference>
<keyword evidence="2" id="KW-0238">DNA-binding</keyword>
<proteinExistence type="predicted"/>
<evidence type="ECO:0000313" key="6">
    <source>
        <dbReference type="EMBL" id="OIQ78433.1"/>
    </source>
</evidence>
<keyword evidence="3" id="KW-0233">DNA recombination</keyword>
<feature type="domain" description="DUF4158" evidence="5">
    <location>
        <begin position="5"/>
        <end position="172"/>
    </location>
</feature>
<name>A0A1J5Q3Z9_9ZZZZ</name>
<dbReference type="InterPro" id="IPR002513">
    <property type="entry name" value="Tn3_Tnp_DDE_dom"/>
</dbReference>
<evidence type="ECO:0000256" key="1">
    <source>
        <dbReference type="ARBA" id="ARBA00022578"/>
    </source>
</evidence>
<keyword evidence="1" id="KW-0815">Transposition</keyword>
<evidence type="ECO:0000259" key="4">
    <source>
        <dbReference type="Pfam" id="PF01526"/>
    </source>
</evidence>
<reference evidence="6" key="1">
    <citation type="submission" date="2016-10" db="EMBL/GenBank/DDBJ databases">
        <title>Sequence of Gallionella enrichment culture.</title>
        <authorList>
            <person name="Poehlein A."/>
            <person name="Muehling M."/>
            <person name="Daniel R."/>
        </authorList>
    </citation>
    <scope>NUCLEOTIDE SEQUENCE</scope>
</reference>
<evidence type="ECO:0000256" key="2">
    <source>
        <dbReference type="ARBA" id="ARBA00023125"/>
    </source>
</evidence>
<protein>
    <submittedName>
        <fullName evidence="6">Tn3 transposase DDE domain protein</fullName>
    </submittedName>
</protein>
<organism evidence="6">
    <name type="scientific">mine drainage metagenome</name>
    <dbReference type="NCBI Taxonomy" id="410659"/>
    <lineage>
        <taxon>unclassified sequences</taxon>
        <taxon>metagenomes</taxon>
        <taxon>ecological metagenomes</taxon>
    </lineage>
</organism>
<gene>
    <name evidence="6" type="ORF">GALL_398620</name>
</gene>
<feature type="domain" description="Tn3 transposase DDE" evidence="4">
    <location>
        <begin position="584"/>
        <end position="973"/>
    </location>
</feature>
<comment type="caution">
    <text evidence="6">The sequence shown here is derived from an EMBL/GenBank/DDBJ whole genome shotgun (WGS) entry which is preliminary data.</text>
</comment>
<dbReference type="EMBL" id="MLJW01001400">
    <property type="protein sequence ID" value="OIQ78433.1"/>
    <property type="molecule type" value="Genomic_DNA"/>
</dbReference>